<feature type="region of interest" description="Disordered" evidence="1">
    <location>
        <begin position="1"/>
        <end position="25"/>
    </location>
</feature>
<gene>
    <name evidence="2" type="ORF">SARC_16931</name>
</gene>
<dbReference type="EMBL" id="KQ250891">
    <property type="protein sequence ID" value="KNC70542.1"/>
    <property type="molecule type" value="Genomic_DNA"/>
</dbReference>
<reference evidence="2 3" key="1">
    <citation type="submission" date="2011-02" db="EMBL/GenBank/DDBJ databases">
        <title>The Genome Sequence of Sphaeroforma arctica JP610.</title>
        <authorList>
            <consortium name="The Broad Institute Genome Sequencing Platform"/>
            <person name="Russ C."/>
            <person name="Cuomo C."/>
            <person name="Young S.K."/>
            <person name="Zeng Q."/>
            <person name="Gargeya S."/>
            <person name="Alvarado L."/>
            <person name="Berlin A."/>
            <person name="Chapman S.B."/>
            <person name="Chen Z."/>
            <person name="Freedman E."/>
            <person name="Gellesch M."/>
            <person name="Goldberg J."/>
            <person name="Griggs A."/>
            <person name="Gujja S."/>
            <person name="Heilman E."/>
            <person name="Heiman D."/>
            <person name="Howarth C."/>
            <person name="Mehta T."/>
            <person name="Neiman D."/>
            <person name="Pearson M."/>
            <person name="Roberts A."/>
            <person name="Saif S."/>
            <person name="Shea T."/>
            <person name="Shenoy N."/>
            <person name="Sisk P."/>
            <person name="Stolte C."/>
            <person name="Sykes S."/>
            <person name="White J."/>
            <person name="Yandava C."/>
            <person name="Burger G."/>
            <person name="Gray M.W."/>
            <person name="Holland P.W.H."/>
            <person name="King N."/>
            <person name="Lang F.B.F."/>
            <person name="Roger A.J."/>
            <person name="Ruiz-Trillo I."/>
            <person name="Haas B."/>
            <person name="Nusbaum C."/>
            <person name="Birren B."/>
        </authorList>
    </citation>
    <scope>NUCLEOTIDE SEQUENCE [LARGE SCALE GENOMIC DNA]</scope>
    <source>
        <strain evidence="2 3">JP610</strain>
    </source>
</reference>
<sequence length="50" mass="5534">NHRNHHNLTLTPQPSSDPHALPSVEHVHECGTSLPNAVDAIDRLLLHRSV</sequence>
<keyword evidence="3" id="KW-1185">Reference proteome</keyword>
<evidence type="ECO:0000256" key="1">
    <source>
        <dbReference type="SAM" id="MobiDB-lite"/>
    </source>
</evidence>
<name>A0A0L0F1H1_9EUKA</name>
<dbReference type="Proteomes" id="UP000054560">
    <property type="component" value="Unassembled WGS sequence"/>
</dbReference>
<organism evidence="2 3">
    <name type="scientific">Sphaeroforma arctica JP610</name>
    <dbReference type="NCBI Taxonomy" id="667725"/>
    <lineage>
        <taxon>Eukaryota</taxon>
        <taxon>Ichthyosporea</taxon>
        <taxon>Ichthyophonida</taxon>
        <taxon>Sphaeroforma</taxon>
    </lineage>
</organism>
<evidence type="ECO:0000313" key="2">
    <source>
        <dbReference type="EMBL" id="KNC70542.1"/>
    </source>
</evidence>
<accession>A0A0L0F1H1</accession>
<dbReference type="AlphaFoldDB" id="A0A0L0F1H1"/>
<dbReference type="RefSeq" id="XP_014144444.1">
    <property type="nucleotide sequence ID" value="XM_014288969.1"/>
</dbReference>
<feature type="compositionally biased region" description="Polar residues" evidence="1">
    <location>
        <begin position="7"/>
        <end position="16"/>
    </location>
</feature>
<evidence type="ECO:0000313" key="3">
    <source>
        <dbReference type="Proteomes" id="UP000054560"/>
    </source>
</evidence>
<protein>
    <submittedName>
        <fullName evidence="2">Uncharacterized protein</fullName>
    </submittedName>
</protein>
<proteinExistence type="predicted"/>
<dbReference type="GeneID" id="25917435"/>
<feature type="non-terminal residue" evidence="2">
    <location>
        <position position="1"/>
    </location>
</feature>